<keyword evidence="6" id="KW-0472">Membrane</keyword>
<feature type="binding site" description="axial binding residue" evidence="5">
    <location>
        <position position="23"/>
    </location>
    <ligand>
        <name>heme b</name>
        <dbReference type="ChEBI" id="CHEBI:60344"/>
    </ligand>
    <ligandPart>
        <name>Fe</name>
        <dbReference type="ChEBI" id="CHEBI:18248"/>
    </ligandPart>
</feature>
<gene>
    <name evidence="7" type="ORF">TAPDE_004894</name>
</gene>
<dbReference type="InterPro" id="IPR002051">
    <property type="entry name" value="Haem_Oase"/>
</dbReference>
<keyword evidence="6" id="KW-0812">Transmembrane</keyword>
<dbReference type="VEuPathDB" id="FungiDB:TAPDE_004894"/>
<evidence type="ECO:0000313" key="7">
    <source>
        <dbReference type="EMBL" id="CCG84434.1"/>
    </source>
</evidence>
<dbReference type="InterPro" id="IPR016084">
    <property type="entry name" value="Haem_Oase-like_multi-hlx"/>
</dbReference>
<proteinExistence type="predicted"/>
<evidence type="ECO:0000256" key="1">
    <source>
        <dbReference type="ARBA" id="ARBA00022617"/>
    </source>
</evidence>
<dbReference type="GO" id="GO:0004392">
    <property type="term" value="F:heme oxygenase (decyclizing) activity"/>
    <property type="evidence" value="ECO:0007669"/>
    <property type="project" value="InterPro"/>
</dbReference>
<protein>
    <recommendedName>
        <fullName evidence="9">Heme oxygenase</fullName>
    </recommendedName>
</protein>
<evidence type="ECO:0000256" key="5">
    <source>
        <dbReference type="PIRSR" id="PIRSR000343-2"/>
    </source>
</evidence>
<reference evidence="7 8" key="1">
    <citation type="journal article" date="2013" name="MBio">
        <title>Genome sequencing of the plant pathogen Taphrina deformans, the causal agent of peach leaf curl.</title>
        <authorList>
            <person name="Cisse O.H."/>
            <person name="Almeida J.M.G.C.F."/>
            <person name="Fonseca A."/>
            <person name="Kumar A.A."/>
            <person name="Salojaervi J."/>
            <person name="Overmyer K."/>
            <person name="Hauser P.M."/>
            <person name="Pagni M."/>
        </authorList>
    </citation>
    <scope>NUCLEOTIDE SEQUENCE [LARGE SCALE GENOMIC DNA]</scope>
    <source>
        <strain evidence="8">PYCC 5710 / ATCC 11124 / CBS 356.35 / IMI 108563 / JCM 9778 / NBRC 8474</strain>
    </source>
</reference>
<evidence type="ECO:0000256" key="6">
    <source>
        <dbReference type="SAM" id="Phobius"/>
    </source>
</evidence>
<dbReference type="GO" id="GO:0006788">
    <property type="term" value="P:heme oxidation"/>
    <property type="evidence" value="ECO:0007669"/>
    <property type="project" value="InterPro"/>
</dbReference>
<dbReference type="PIRSF" id="PIRSF000343">
    <property type="entry name" value="Haem_Oase"/>
    <property type="match status" value="1"/>
</dbReference>
<keyword evidence="1 4" id="KW-0349">Heme</keyword>
<dbReference type="STRING" id="1097556.R4XIW7"/>
<dbReference type="SUPFAM" id="SSF48613">
    <property type="entry name" value="Heme oxygenase-like"/>
    <property type="match status" value="1"/>
</dbReference>
<sequence length="265" mass="31065">MKRELDTENSINDRIASETKVLHDRNNKIASMKMILALRSANYWREYVLTFYWLFKSFEQEIDNIRIRGEGHLREIFDAVHDPLLPRTEKIEQDLLFYYDQDKAILGSCQSAEAKAYMVHVKRIADEDPIRLLAYVSVMYLGLFAGGQIIKSKIVKQTGFYPAKHGLTHAEVLNRGTNIFRFETDDTTRLKETHRARFDRVCLQHLDETQRDKVVDEAKKIFIMNERLIGSVQVANAAVLLLRTIRVPLLLFILFILLILYHFRY</sequence>
<feature type="transmembrane region" description="Helical" evidence="6">
    <location>
        <begin position="132"/>
        <end position="150"/>
    </location>
</feature>
<keyword evidence="8" id="KW-1185">Reference proteome</keyword>
<dbReference type="CDD" id="cd19165">
    <property type="entry name" value="HemeO"/>
    <property type="match status" value="1"/>
</dbReference>
<organism evidence="7 8">
    <name type="scientific">Taphrina deformans (strain PYCC 5710 / ATCC 11124 / CBS 356.35 / IMI 108563 / JCM 9778 / NBRC 8474)</name>
    <name type="common">Peach leaf curl fungus</name>
    <name type="synonym">Lalaria deformans</name>
    <dbReference type="NCBI Taxonomy" id="1097556"/>
    <lineage>
        <taxon>Eukaryota</taxon>
        <taxon>Fungi</taxon>
        <taxon>Dikarya</taxon>
        <taxon>Ascomycota</taxon>
        <taxon>Taphrinomycotina</taxon>
        <taxon>Taphrinomycetes</taxon>
        <taxon>Taphrinales</taxon>
        <taxon>Taphrinaceae</taxon>
        <taxon>Taphrina</taxon>
    </lineage>
</organism>
<dbReference type="OrthoDB" id="652091at2759"/>
<dbReference type="Proteomes" id="UP000013776">
    <property type="component" value="Unassembled WGS sequence"/>
</dbReference>
<feature type="transmembrane region" description="Helical" evidence="6">
    <location>
        <begin position="245"/>
        <end position="263"/>
    </location>
</feature>
<keyword evidence="6" id="KW-1133">Transmembrane helix</keyword>
<dbReference type="Pfam" id="PF01126">
    <property type="entry name" value="Heme_oxygenase"/>
    <property type="match status" value="1"/>
</dbReference>
<keyword evidence="2 5" id="KW-0479">Metal-binding</keyword>
<evidence type="ECO:0000256" key="3">
    <source>
        <dbReference type="ARBA" id="ARBA00023004"/>
    </source>
</evidence>
<feature type="binding site" evidence="4">
    <location>
        <position position="195"/>
    </location>
    <ligand>
        <name>heme b</name>
        <dbReference type="ChEBI" id="CHEBI:60344"/>
    </ligand>
</feature>
<dbReference type="eggNOG" id="KOG4480">
    <property type="taxonomic scope" value="Eukaryota"/>
</dbReference>
<dbReference type="InterPro" id="IPR016053">
    <property type="entry name" value="Haem_Oase-like"/>
</dbReference>
<dbReference type="EMBL" id="CAHR02000239">
    <property type="protein sequence ID" value="CCG84434.1"/>
    <property type="molecule type" value="Genomic_DNA"/>
</dbReference>
<name>R4XIW7_TAPDE</name>
<evidence type="ECO:0000256" key="2">
    <source>
        <dbReference type="ARBA" id="ARBA00022723"/>
    </source>
</evidence>
<comment type="caution">
    <text evidence="7">The sequence shown here is derived from an EMBL/GenBank/DDBJ whole genome shotgun (WGS) entry which is preliminary data.</text>
</comment>
<accession>R4XIW7</accession>
<keyword evidence="3 5" id="KW-0408">Iron</keyword>
<dbReference type="GO" id="GO:0046872">
    <property type="term" value="F:metal ion binding"/>
    <property type="evidence" value="ECO:0007669"/>
    <property type="project" value="UniProtKB-KW"/>
</dbReference>
<evidence type="ECO:0008006" key="9">
    <source>
        <dbReference type="Google" id="ProtNLM"/>
    </source>
</evidence>
<dbReference type="PANTHER" id="PTHR10720">
    <property type="entry name" value="HEME OXYGENASE"/>
    <property type="match status" value="1"/>
</dbReference>
<evidence type="ECO:0000256" key="4">
    <source>
        <dbReference type="PIRSR" id="PIRSR000343-1"/>
    </source>
</evidence>
<evidence type="ECO:0000313" key="8">
    <source>
        <dbReference type="Proteomes" id="UP000013776"/>
    </source>
</evidence>
<dbReference type="AlphaFoldDB" id="R4XIW7"/>
<dbReference type="PANTHER" id="PTHR10720:SF0">
    <property type="entry name" value="HEME OXYGENASE"/>
    <property type="match status" value="1"/>
</dbReference>
<dbReference type="Gene3D" id="1.20.910.10">
    <property type="entry name" value="Heme oxygenase-like"/>
    <property type="match status" value="1"/>
</dbReference>